<reference evidence="2 3" key="1">
    <citation type="journal article" date="2014" name="Genome Announc.">
        <title>Draft Genome Sequence of Paenibacillus pini JCM 16418T, Isolated from the Rhizosphere of Pine Tree.</title>
        <authorList>
            <person name="Yuki M."/>
            <person name="Oshima K."/>
            <person name="Suda W."/>
            <person name="Oshida Y."/>
            <person name="Kitamura K."/>
            <person name="Iida Y."/>
            <person name="Hattori M."/>
            <person name="Ohkuma M."/>
        </authorList>
    </citation>
    <scope>NUCLEOTIDE SEQUENCE [LARGE SCALE GENOMIC DNA]</scope>
    <source>
        <strain evidence="2 3">JCM 16418</strain>
    </source>
</reference>
<keyword evidence="3" id="KW-1185">Reference proteome</keyword>
<comment type="caution">
    <text evidence="2">The sequence shown here is derived from an EMBL/GenBank/DDBJ whole genome shotgun (WGS) entry which is preliminary data.</text>
</comment>
<accession>W7YR16</accession>
<dbReference type="Proteomes" id="UP000019364">
    <property type="component" value="Unassembled WGS sequence"/>
</dbReference>
<name>W7YR16_9BACL</name>
<dbReference type="RefSeq" id="WP_036651796.1">
    <property type="nucleotide sequence ID" value="NZ_BAVZ01000015.1"/>
</dbReference>
<dbReference type="eggNOG" id="ENOG503371K">
    <property type="taxonomic scope" value="Bacteria"/>
</dbReference>
<protein>
    <submittedName>
        <fullName evidence="2">General stress protein 17M</fullName>
    </submittedName>
</protein>
<evidence type="ECO:0000313" key="3">
    <source>
        <dbReference type="Proteomes" id="UP000019364"/>
    </source>
</evidence>
<dbReference type="AlphaFoldDB" id="W7YR16"/>
<dbReference type="STRING" id="1236976.JCM16418_4033"/>
<gene>
    <name evidence="2" type="ORF">JCM16418_4033</name>
</gene>
<dbReference type="InterPro" id="IPR025889">
    <property type="entry name" value="GSP17M-like_dom"/>
</dbReference>
<sequence length="134" mass="15289">MENNMTSMTKVQTVNSAGDVRAQVNKFMSEGYNEDRIFVLAHDKDRTDRVAEQTNTEQIGMNEEGVGTAIANIFRSRGDELRAKMRSMGISEEEANRLEEEMDTNKIVVIAWGGKEFNNDDFDSTITYYPYMII</sequence>
<dbReference type="Pfam" id="PF11181">
    <property type="entry name" value="YflT"/>
    <property type="match status" value="1"/>
</dbReference>
<proteinExistence type="predicted"/>
<feature type="domain" description="General stress protein 17M-like" evidence="1">
    <location>
        <begin position="10"/>
        <end position="103"/>
    </location>
</feature>
<organism evidence="2 3">
    <name type="scientific">Paenibacillus pini JCM 16418</name>
    <dbReference type="NCBI Taxonomy" id="1236976"/>
    <lineage>
        <taxon>Bacteria</taxon>
        <taxon>Bacillati</taxon>
        <taxon>Bacillota</taxon>
        <taxon>Bacilli</taxon>
        <taxon>Bacillales</taxon>
        <taxon>Paenibacillaceae</taxon>
        <taxon>Paenibacillus</taxon>
    </lineage>
</organism>
<evidence type="ECO:0000259" key="1">
    <source>
        <dbReference type="Pfam" id="PF11181"/>
    </source>
</evidence>
<evidence type="ECO:0000313" key="2">
    <source>
        <dbReference type="EMBL" id="GAF09873.1"/>
    </source>
</evidence>
<dbReference type="EMBL" id="BAVZ01000015">
    <property type="protein sequence ID" value="GAF09873.1"/>
    <property type="molecule type" value="Genomic_DNA"/>
</dbReference>